<sequence>MFPFSLVLSLWRSILSLVATGESGPPTRDNGRNVKWLDHEHGIMSSSALDPPKEIPDCYSCPFCEFHGRDE</sequence>
<dbReference type="InParanoid" id="E4V3B2"/>
<evidence type="ECO:0008006" key="4">
    <source>
        <dbReference type="Google" id="ProtNLM"/>
    </source>
</evidence>
<dbReference type="STRING" id="535722.E4V3B2"/>
<evidence type="ECO:0000313" key="3">
    <source>
        <dbReference type="Proteomes" id="UP000002669"/>
    </source>
</evidence>
<dbReference type="AlphaFoldDB" id="E4V3B2"/>
<keyword evidence="3" id="KW-1185">Reference proteome</keyword>
<dbReference type="HOGENOM" id="CLU_2739551_0_0_1"/>
<dbReference type="Proteomes" id="UP000002669">
    <property type="component" value="Unassembled WGS sequence"/>
</dbReference>
<gene>
    <name evidence="2" type="ORF">MGYG_07494</name>
</gene>
<feature type="signal peptide" evidence="1">
    <location>
        <begin position="1"/>
        <end position="16"/>
    </location>
</feature>
<proteinExistence type="predicted"/>
<feature type="chain" id="PRO_5003190978" description="Secreted protein" evidence="1">
    <location>
        <begin position="17"/>
        <end position="71"/>
    </location>
</feature>
<name>E4V3B2_ARTGP</name>
<organism evidence="3">
    <name type="scientific">Arthroderma gypseum (strain ATCC MYA-4604 / CBS 118893)</name>
    <name type="common">Microsporum gypseum</name>
    <dbReference type="NCBI Taxonomy" id="535722"/>
    <lineage>
        <taxon>Eukaryota</taxon>
        <taxon>Fungi</taxon>
        <taxon>Dikarya</taxon>
        <taxon>Ascomycota</taxon>
        <taxon>Pezizomycotina</taxon>
        <taxon>Eurotiomycetes</taxon>
        <taxon>Eurotiomycetidae</taxon>
        <taxon>Onygenales</taxon>
        <taxon>Arthrodermataceae</taxon>
        <taxon>Nannizzia</taxon>
    </lineage>
</organism>
<keyword evidence="1" id="KW-0732">Signal</keyword>
<protein>
    <recommendedName>
        <fullName evidence="4">Secreted protein</fullName>
    </recommendedName>
</protein>
<evidence type="ECO:0000313" key="2">
    <source>
        <dbReference type="EMBL" id="EFR04486.1"/>
    </source>
</evidence>
<accession>E4V3B2</accession>
<evidence type="ECO:0000256" key="1">
    <source>
        <dbReference type="SAM" id="SignalP"/>
    </source>
</evidence>
<dbReference type="EMBL" id="DS989828">
    <property type="protein sequence ID" value="EFR04486.1"/>
    <property type="molecule type" value="Genomic_DNA"/>
</dbReference>
<dbReference type="RefSeq" id="XP_003170249.1">
    <property type="nucleotide sequence ID" value="XM_003170201.1"/>
</dbReference>
<dbReference type="VEuPathDB" id="FungiDB:MGYG_07494"/>
<reference evidence="3" key="1">
    <citation type="journal article" date="2012" name="MBio">
        <title>Comparative genome analysis of Trichophyton rubrum and related dermatophytes reveals candidate genes involved in infection.</title>
        <authorList>
            <person name="Martinez D.A."/>
            <person name="Oliver B.G."/>
            <person name="Graeser Y."/>
            <person name="Goldberg J.M."/>
            <person name="Li W."/>
            <person name="Martinez-Rossi N.M."/>
            <person name="Monod M."/>
            <person name="Shelest E."/>
            <person name="Barton R.C."/>
            <person name="Birch E."/>
            <person name="Brakhage A.A."/>
            <person name="Chen Z."/>
            <person name="Gurr S.J."/>
            <person name="Heiman D."/>
            <person name="Heitman J."/>
            <person name="Kosti I."/>
            <person name="Rossi A."/>
            <person name="Saif S."/>
            <person name="Samalova M."/>
            <person name="Saunders C.W."/>
            <person name="Shea T."/>
            <person name="Summerbell R.C."/>
            <person name="Xu J."/>
            <person name="Young S."/>
            <person name="Zeng Q."/>
            <person name="Birren B.W."/>
            <person name="Cuomo C.A."/>
            <person name="White T.C."/>
        </authorList>
    </citation>
    <scope>NUCLEOTIDE SEQUENCE [LARGE SCALE GENOMIC DNA]</scope>
    <source>
        <strain evidence="3">ATCC MYA-4604 / CBS 118893</strain>
    </source>
</reference>
<dbReference type="GeneID" id="10025488"/>